<name>A0A1S3J9U7_LINAN</name>
<dbReference type="GO" id="GO:0005509">
    <property type="term" value="F:calcium ion binding"/>
    <property type="evidence" value="ECO:0007669"/>
    <property type="project" value="InterPro"/>
</dbReference>
<evidence type="ECO:0000256" key="3">
    <source>
        <dbReference type="ARBA" id="ARBA00023134"/>
    </source>
</evidence>
<dbReference type="SMART" id="SM00176">
    <property type="entry name" value="RAN"/>
    <property type="match status" value="1"/>
</dbReference>
<dbReference type="RefSeq" id="XP_013406985.1">
    <property type="nucleotide sequence ID" value="XM_013551531.1"/>
</dbReference>
<dbReference type="SMART" id="SM00054">
    <property type="entry name" value="EFh"/>
    <property type="match status" value="2"/>
</dbReference>
<dbReference type="AlphaFoldDB" id="A0A1S3J9U7"/>
<dbReference type="OrthoDB" id="9989112at2759"/>
<dbReference type="RefSeq" id="XP_013406986.1">
    <property type="nucleotide sequence ID" value="XM_013551532.1"/>
</dbReference>
<dbReference type="RefSeq" id="XP_013406983.1">
    <property type="nucleotide sequence ID" value="XM_013551529.1"/>
</dbReference>
<dbReference type="PANTHER" id="PTHR47977">
    <property type="entry name" value="RAS-RELATED PROTEIN RAB"/>
    <property type="match status" value="1"/>
</dbReference>
<dbReference type="Gene3D" id="1.10.238.10">
    <property type="entry name" value="EF-hand"/>
    <property type="match status" value="1"/>
</dbReference>
<evidence type="ECO:0000259" key="6">
    <source>
        <dbReference type="PROSITE" id="PS50222"/>
    </source>
</evidence>
<dbReference type="CDD" id="cd00051">
    <property type="entry name" value="EFh"/>
    <property type="match status" value="1"/>
</dbReference>
<dbReference type="InterPro" id="IPR002048">
    <property type="entry name" value="EF_hand_dom"/>
</dbReference>
<evidence type="ECO:0000313" key="10">
    <source>
        <dbReference type="RefSeq" id="XP_013406985.1"/>
    </source>
</evidence>
<organism evidence="7 11">
    <name type="scientific">Lingula anatina</name>
    <name type="common">Brachiopod</name>
    <name type="synonym">Lingula unguis</name>
    <dbReference type="NCBI Taxonomy" id="7574"/>
    <lineage>
        <taxon>Eukaryota</taxon>
        <taxon>Metazoa</taxon>
        <taxon>Spiralia</taxon>
        <taxon>Lophotrochozoa</taxon>
        <taxon>Brachiopoda</taxon>
        <taxon>Linguliformea</taxon>
        <taxon>Lingulata</taxon>
        <taxon>Lingulida</taxon>
        <taxon>Linguloidea</taxon>
        <taxon>Lingulidae</taxon>
        <taxon>Lingula</taxon>
    </lineage>
</organism>
<evidence type="ECO:0000256" key="4">
    <source>
        <dbReference type="SAM" id="Coils"/>
    </source>
</evidence>
<dbReference type="InterPro" id="IPR027417">
    <property type="entry name" value="P-loop_NTPase"/>
</dbReference>
<dbReference type="InterPro" id="IPR011992">
    <property type="entry name" value="EF-hand-dom_pair"/>
</dbReference>
<keyword evidence="3" id="KW-0342">GTP-binding</keyword>
<evidence type="ECO:0000313" key="7">
    <source>
        <dbReference type="Proteomes" id="UP000085678"/>
    </source>
</evidence>
<proteinExistence type="predicted"/>
<evidence type="ECO:0000256" key="5">
    <source>
        <dbReference type="SAM" id="MobiDB-lite"/>
    </source>
</evidence>
<dbReference type="KEGG" id="lak:106171256"/>
<evidence type="ECO:0000313" key="8">
    <source>
        <dbReference type="RefSeq" id="XP_013406983.1"/>
    </source>
</evidence>
<dbReference type="Gene3D" id="3.40.50.300">
    <property type="entry name" value="P-loop containing nucleotide triphosphate hydrolases"/>
    <property type="match status" value="1"/>
</dbReference>
<dbReference type="SMART" id="SM00173">
    <property type="entry name" value="RAS"/>
    <property type="match status" value="1"/>
</dbReference>
<evidence type="ECO:0000313" key="11">
    <source>
        <dbReference type="RefSeq" id="XP_013406986.1"/>
    </source>
</evidence>
<dbReference type="PROSITE" id="PS00018">
    <property type="entry name" value="EF_HAND_1"/>
    <property type="match status" value="1"/>
</dbReference>
<evidence type="ECO:0000256" key="1">
    <source>
        <dbReference type="ARBA" id="ARBA00022741"/>
    </source>
</evidence>
<dbReference type="SMART" id="SM00175">
    <property type="entry name" value="RAB"/>
    <property type="match status" value="1"/>
</dbReference>
<dbReference type="CDD" id="cd00154">
    <property type="entry name" value="Rab"/>
    <property type="match status" value="1"/>
</dbReference>
<dbReference type="SMART" id="SM00174">
    <property type="entry name" value="RHO"/>
    <property type="match status" value="1"/>
</dbReference>
<dbReference type="GO" id="GO:0005525">
    <property type="term" value="F:GTP binding"/>
    <property type="evidence" value="ECO:0007669"/>
    <property type="project" value="UniProtKB-KW"/>
</dbReference>
<dbReference type="SUPFAM" id="SSF47473">
    <property type="entry name" value="EF-hand"/>
    <property type="match status" value="1"/>
</dbReference>
<feature type="compositionally biased region" description="Low complexity" evidence="5">
    <location>
        <begin position="495"/>
        <end position="514"/>
    </location>
</feature>
<dbReference type="PROSITE" id="PS51420">
    <property type="entry name" value="RHO"/>
    <property type="match status" value="1"/>
</dbReference>
<dbReference type="Proteomes" id="UP000085678">
    <property type="component" value="Unplaced"/>
</dbReference>
<dbReference type="InterPro" id="IPR005225">
    <property type="entry name" value="Small_GTP-bd"/>
</dbReference>
<gene>
    <name evidence="8 9 10 11" type="primary">LOC106171256</name>
</gene>
<feature type="region of interest" description="Disordered" evidence="5">
    <location>
        <begin position="340"/>
        <end position="381"/>
    </location>
</feature>
<dbReference type="PRINTS" id="PR00449">
    <property type="entry name" value="RASTRNSFRMNG"/>
</dbReference>
<feature type="compositionally biased region" description="Basic and acidic residues" evidence="5">
    <location>
        <begin position="449"/>
        <end position="462"/>
    </location>
</feature>
<dbReference type="GO" id="GO:0003924">
    <property type="term" value="F:GTPase activity"/>
    <property type="evidence" value="ECO:0007669"/>
    <property type="project" value="InterPro"/>
</dbReference>
<dbReference type="PROSITE" id="PS50222">
    <property type="entry name" value="EF_HAND_2"/>
    <property type="match status" value="1"/>
</dbReference>
<feature type="compositionally biased region" description="Basic residues" evidence="5">
    <location>
        <begin position="437"/>
        <end position="448"/>
    </location>
</feature>
<dbReference type="SMART" id="SM00177">
    <property type="entry name" value="ARF"/>
    <property type="match status" value="1"/>
</dbReference>
<dbReference type="RefSeq" id="XP_013406984.1">
    <property type="nucleotide sequence ID" value="XM_013551530.1"/>
</dbReference>
<reference evidence="8 9" key="1">
    <citation type="submission" date="2025-04" db="UniProtKB">
        <authorList>
            <consortium name="RefSeq"/>
        </authorList>
    </citation>
    <scope>IDENTIFICATION</scope>
    <source>
        <tissue evidence="8 9">Gonads</tissue>
    </source>
</reference>
<feature type="coiled-coil region" evidence="4">
    <location>
        <begin position="156"/>
        <end position="331"/>
    </location>
</feature>
<dbReference type="InterPro" id="IPR001806">
    <property type="entry name" value="Small_GTPase"/>
</dbReference>
<keyword evidence="4" id="KW-0175">Coiled coil</keyword>
<dbReference type="FunFam" id="3.40.50.300:FF:003044">
    <property type="entry name" value="Predicted protein"/>
    <property type="match status" value="1"/>
</dbReference>
<dbReference type="SUPFAM" id="SSF52540">
    <property type="entry name" value="P-loop containing nucleoside triphosphate hydrolases"/>
    <property type="match status" value="1"/>
</dbReference>
<protein>
    <submittedName>
        <fullName evidence="8 9">Ras and EF-hand domain-containing protein homolog</fullName>
    </submittedName>
</protein>
<accession>A0A1S3J9U7</accession>
<sequence length="744" mass="83675">MGDVEVLDNSSQIGQLFEACDLDGSGYIDQSELARLCTELTTDELGDVFKELDKDGDGRISVAEFTEGFKSILIDKSRKKSLKRGNSILSQGGTGDDFAKRLDEGLEALSCQENVCELYQQLHASDVPHLLTQFETIILSVIKDVRQQQLENQSLESSYRREKEHHAAQIQLLEDELEGQVQKIEQRVRAEERERNKGEVETMQQKYEDEIRNLQTNLVKLQGLQEKPRKENNQDGQVSKLKRQLEELSEENRELRATVNDAQTNLALVRSELAGLRQDHAEKLEALQLEKDTMAEYAKEQAHLTSQLQQLHEANRKLHDTNDDLRAALEQSHMALRKISTSATPGRFPNLSSPDSPNPPPDYPGRTHSSNSSLADEISQTESLVHCDPVKRFLPAQESCEVDSMLDDIDSGHSTLRDANDQESDESPYHRLTTPAKVRRISRSKRVSHHDSETEAPESHDEMETEIEAMSIRDGDSGQRQSRLVRKRDRDIELGSRSPRSRPGSAGSGSSVRSLTFSRGSRDGSVRRQLPTIPSQVTVNKTSDPERMYKVVLAGDAAVGKSSFIMRLCKGKFVANLNSTLGVDFQTKALDVDGNNVALQLWDTAGQERFRSIAKSYFRRADGVLLLYDVTYERSFINIRDWIDAIEDGAEKQIPIMMCANKTDAREEAKADGKKVVTAEDGQRLAREYNSLFIETSAKEGSNICEAVTELARWMKTNEDIEVKSVGLQLHVSPKRETKKKNCC</sequence>
<evidence type="ECO:0000313" key="9">
    <source>
        <dbReference type="RefSeq" id="XP_013406984.1"/>
    </source>
</evidence>
<keyword evidence="7" id="KW-1185">Reference proteome</keyword>
<keyword evidence="2" id="KW-0106">Calcium</keyword>
<keyword evidence="1" id="KW-0547">Nucleotide-binding</keyword>
<dbReference type="InterPro" id="IPR050227">
    <property type="entry name" value="Rab"/>
</dbReference>
<feature type="compositionally biased region" description="Polar residues" evidence="5">
    <location>
        <begin position="367"/>
        <end position="381"/>
    </location>
</feature>
<dbReference type="PROSITE" id="PS51419">
    <property type="entry name" value="RAB"/>
    <property type="match status" value="1"/>
</dbReference>
<dbReference type="PROSITE" id="PS51421">
    <property type="entry name" value="RAS"/>
    <property type="match status" value="1"/>
</dbReference>
<dbReference type="STRING" id="7574.A0A1S3J9U7"/>
<evidence type="ECO:0000256" key="2">
    <source>
        <dbReference type="ARBA" id="ARBA00022837"/>
    </source>
</evidence>
<dbReference type="GeneID" id="106171256"/>
<dbReference type="Pfam" id="PF13499">
    <property type="entry name" value="EF-hand_7"/>
    <property type="match status" value="1"/>
</dbReference>
<feature type="region of interest" description="Disordered" evidence="5">
    <location>
        <begin position="407"/>
        <end position="531"/>
    </location>
</feature>
<dbReference type="InterPro" id="IPR018247">
    <property type="entry name" value="EF_Hand_1_Ca_BS"/>
</dbReference>
<feature type="domain" description="EF-hand" evidence="6">
    <location>
        <begin position="40"/>
        <end position="75"/>
    </location>
</feature>
<dbReference type="Pfam" id="PF00071">
    <property type="entry name" value="Ras"/>
    <property type="match status" value="1"/>
</dbReference>
<dbReference type="NCBIfam" id="TIGR00231">
    <property type="entry name" value="small_GTP"/>
    <property type="match status" value="1"/>
</dbReference>